<evidence type="ECO:0000313" key="1">
    <source>
        <dbReference type="EMBL" id="KYD06622.1"/>
    </source>
</evidence>
<dbReference type="RefSeq" id="WP_235605643.1">
    <property type="nucleotide sequence ID" value="NZ_CP040553.1"/>
</dbReference>
<sequence length="69" mass="8114">MSGGKTIDKGLYLKRKFEAFPDKNTDAENCKMRNLKRQNKPLQQEKKLLSMNIEKVIAFIKHVKQLELH</sequence>
<reference evidence="1 2" key="1">
    <citation type="submission" date="2016-01" db="EMBL/GenBank/DDBJ databases">
        <title>Draft Genome Sequences of Seven Thermophilic Sporeformers Isolated from Foods.</title>
        <authorList>
            <person name="Berendsen E.M."/>
            <person name="Wells-Bennik M.H."/>
            <person name="Krawcyk A.O."/>
            <person name="De Jong A."/>
            <person name="Holsappel S."/>
            <person name="Eijlander R.T."/>
            <person name="Kuipers O.P."/>
        </authorList>
    </citation>
    <scope>NUCLEOTIDE SEQUENCE [LARGE SCALE GENOMIC DNA]</scope>
    <source>
        <strain evidence="1 2">B4119</strain>
    </source>
</reference>
<proteinExistence type="predicted"/>
<organism evidence="1 2">
    <name type="scientific">Saccharococcus caldoxylosilyticus</name>
    <dbReference type="NCBI Taxonomy" id="81408"/>
    <lineage>
        <taxon>Bacteria</taxon>
        <taxon>Bacillati</taxon>
        <taxon>Bacillota</taxon>
        <taxon>Bacilli</taxon>
        <taxon>Bacillales</taxon>
        <taxon>Anoxybacillaceae</taxon>
        <taxon>Saccharococcus</taxon>
    </lineage>
</organism>
<comment type="caution">
    <text evidence="1">The sequence shown here is derived from an EMBL/GenBank/DDBJ whole genome shotgun (WGS) entry which is preliminary data.</text>
</comment>
<dbReference type="EMBL" id="LQYS01000124">
    <property type="protein sequence ID" value="KYD06622.1"/>
    <property type="molecule type" value="Genomic_DNA"/>
</dbReference>
<accession>A0A150L4L2</accession>
<name>A0A150L4L2_9BACL</name>
<dbReference type="AlphaFoldDB" id="A0A150L4L2"/>
<dbReference type="Proteomes" id="UP000075455">
    <property type="component" value="Unassembled WGS sequence"/>
</dbReference>
<gene>
    <name evidence="1" type="ORF">B4119_1960</name>
</gene>
<protein>
    <submittedName>
        <fullName evidence="1">Uncharacterized protein</fullName>
    </submittedName>
</protein>
<dbReference type="PATRIC" id="fig|81408.3.peg.1969"/>
<dbReference type="GeneID" id="301195150"/>
<evidence type="ECO:0000313" key="2">
    <source>
        <dbReference type="Proteomes" id="UP000075455"/>
    </source>
</evidence>